<dbReference type="InterPro" id="IPR050950">
    <property type="entry name" value="HTH-type_LysR_regulators"/>
</dbReference>
<keyword evidence="2" id="KW-0805">Transcription regulation</keyword>
<dbReference type="InterPro" id="IPR000847">
    <property type="entry name" value="LysR_HTH_N"/>
</dbReference>
<dbReference type="PROSITE" id="PS50931">
    <property type="entry name" value="HTH_LYSR"/>
    <property type="match status" value="1"/>
</dbReference>
<dbReference type="eggNOG" id="COG0583">
    <property type="taxonomic scope" value="Bacteria"/>
</dbReference>
<dbReference type="InterPro" id="IPR036390">
    <property type="entry name" value="WH_DNA-bd_sf"/>
</dbReference>
<dbReference type="CDD" id="cd05466">
    <property type="entry name" value="PBP2_LTTR_substrate"/>
    <property type="match status" value="1"/>
</dbReference>
<proteinExistence type="inferred from homology"/>
<dbReference type="GO" id="GO:0003700">
    <property type="term" value="F:DNA-binding transcription factor activity"/>
    <property type="evidence" value="ECO:0007669"/>
    <property type="project" value="InterPro"/>
</dbReference>
<evidence type="ECO:0000259" key="5">
    <source>
        <dbReference type="PROSITE" id="PS50931"/>
    </source>
</evidence>
<keyword evidence="7" id="KW-1185">Reference proteome</keyword>
<dbReference type="HOGENOM" id="CLU_039613_6_1_9"/>
<dbReference type="Gene3D" id="3.40.190.10">
    <property type="entry name" value="Periplasmic binding protein-like II"/>
    <property type="match status" value="2"/>
</dbReference>
<organism evidence="6 7">
    <name type="scientific">Paenibacillus graminis</name>
    <dbReference type="NCBI Taxonomy" id="189425"/>
    <lineage>
        <taxon>Bacteria</taxon>
        <taxon>Bacillati</taxon>
        <taxon>Bacillota</taxon>
        <taxon>Bacilli</taxon>
        <taxon>Bacillales</taxon>
        <taxon>Paenibacillaceae</taxon>
        <taxon>Paenibacillus</taxon>
    </lineage>
</organism>
<evidence type="ECO:0000313" key="6">
    <source>
        <dbReference type="EMBL" id="AIQ68399.1"/>
    </source>
</evidence>
<dbReference type="STRING" id="189425.PGRAT_12830"/>
<keyword evidence="4" id="KW-0804">Transcription</keyword>
<dbReference type="AlphaFoldDB" id="A0A089NHB1"/>
<feature type="domain" description="HTH lysR-type" evidence="5">
    <location>
        <begin position="1"/>
        <end position="57"/>
    </location>
</feature>
<protein>
    <submittedName>
        <fullName evidence="6">Transcriptional regulator</fullName>
    </submittedName>
</protein>
<dbReference type="Proteomes" id="UP000029500">
    <property type="component" value="Chromosome"/>
</dbReference>
<accession>A0A089NHB1</accession>
<evidence type="ECO:0000256" key="2">
    <source>
        <dbReference type="ARBA" id="ARBA00023015"/>
    </source>
</evidence>
<dbReference type="InterPro" id="IPR005119">
    <property type="entry name" value="LysR_subst-bd"/>
</dbReference>
<dbReference type="EMBL" id="CP009287">
    <property type="protein sequence ID" value="AIQ68399.1"/>
    <property type="molecule type" value="Genomic_DNA"/>
</dbReference>
<evidence type="ECO:0000256" key="4">
    <source>
        <dbReference type="ARBA" id="ARBA00023163"/>
    </source>
</evidence>
<dbReference type="GO" id="GO:0005829">
    <property type="term" value="C:cytosol"/>
    <property type="evidence" value="ECO:0007669"/>
    <property type="project" value="TreeGrafter"/>
</dbReference>
<dbReference type="FunFam" id="1.10.10.10:FF:000001">
    <property type="entry name" value="LysR family transcriptional regulator"/>
    <property type="match status" value="1"/>
</dbReference>
<dbReference type="PANTHER" id="PTHR30419">
    <property type="entry name" value="HTH-TYPE TRANSCRIPTIONAL REGULATOR YBHD"/>
    <property type="match status" value="1"/>
</dbReference>
<dbReference type="Pfam" id="PF03466">
    <property type="entry name" value="LysR_substrate"/>
    <property type="match status" value="1"/>
</dbReference>
<gene>
    <name evidence="6" type="ORF">PGRAT_12830</name>
</gene>
<dbReference type="PANTHER" id="PTHR30419:SF25">
    <property type="entry name" value="HTH-TYPE TRANSCRIPTIONAL REGULATOR YTLI"/>
    <property type="match status" value="1"/>
</dbReference>
<evidence type="ECO:0000256" key="3">
    <source>
        <dbReference type="ARBA" id="ARBA00023125"/>
    </source>
</evidence>
<dbReference type="GO" id="GO:0003677">
    <property type="term" value="F:DNA binding"/>
    <property type="evidence" value="ECO:0007669"/>
    <property type="project" value="UniProtKB-KW"/>
</dbReference>
<dbReference type="KEGG" id="pgm:PGRAT_12830"/>
<dbReference type="SUPFAM" id="SSF46785">
    <property type="entry name" value="Winged helix' DNA-binding domain"/>
    <property type="match status" value="1"/>
</dbReference>
<name>A0A089NHB1_9BACL</name>
<dbReference type="RefSeq" id="WP_025703569.1">
    <property type="nucleotide sequence ID" value="NZ_CP009287.1"/>
</dbReference>
<dbReference type="OrthoDB" id="9803735at2"/>
<comment type="similarity">
    <text evidence="1">Belongs to the LysR transcriptional regulatory family.</text>
</comment>
<reference evidence="6 7" key="1">
    <citation type="submission" date="2014-08" db="EMBL/GenBank/DDBJ databases">
        <title>Comparative genomics of the Paenibacillus odorifer group.</title>
        <authorList>
            <person name="den Bakker H.C."/>
            <person name="Tsai Y.-C."/>
            <person name="Martin N."/>
            <person name="Korlach J."/>
            <person name="Wiedmann M."/>
        </authorList>
    </citation>
    <scope>NUCLEOTIDE SEQUENCE [LARGE SCALE GENOMIC DNA]</scope>
    <source>
        <strain evidence="6 7">DSM 15220</strain>
    </source>
</reference>
<dbReference type="PRINTS" id="PR00039">
    <property type="entry name" value="HTHLYSR"/>
</dbReference>
<dbReference type="SUPFAM" id="SSF53850">
    <property type="entry name" value="Periplasmic binding protein-like II"/>
    <property type="match status" value="1"/>
</dbReference>
<sequence>MDLKTLKTFQAIIRSGSFNRAAEELNYAQSTVTMQIQKLEADLGVQLLERGKGVTLTEAGRLFHEQSQRIVQDMERLQSSITDLKSGAAGSIRIGASDPTASCRLPGILQKFMTLFPKMELSVDISGSGLLCDRLLRGELDVVICSAPELGTELHFEPLFTEVFVLLLPEGHPLISAPSVTADHLRGHRLLITAPTCPYRKKLESVLKEAAGPPLDTMEIGSMSALKYYVASGLGIALVPEVTLDPVPAGTVTRRLEGRAVDMTCGIICRIADYPLKPPVRRLYDFIRQELGTQPVFSRE</sequence>
<dbReference type="Pfam" id="PF00126">
    <property type="entry name" value="HTH_1"/>
    <property type="match status" value="1"/>
</dbReference>
<dbReference type="Gene3D" id="1.10.10.10">
    <property type="entry name" value="Winged helix-like DNA-binding domain superfamily/Winged helix DNA-binding domain"/>
    <property type="match status" value="1"/>
</dbReference>
<dbReference type="InterPro" id="IPR036388">
    <property type="entry name" value="WH-like_DNA-bd_sf"/>
</dbReference>
<evidence type="ECO:0000256" key="1">
    <source>
        <dbReference type="ARBA" id="ARBA00009437"/>
    </source>
</evidence>
<keyword evidence="3" id="KW-0238">DNA-binding</keyword>
<evidence type="ECO:0000313" key="7">
    <source>
        <dbReference type="Proteomes" id="UP000029500"/>
    </source>
</evidence>